<reference evidence="6 7" key="1">
    <citation type="journal article" date="2012" name="J. Bacteriol.">
        <title>Genome Sequence of the Alkane-Degrading Bacterium Alcanivorax hongdengensis Type Strain A-11-3.</title>
        <authorList>
            <person name="Lai Q."/>
            <person name="Shao Z."/>
        </authorList>
    </citation>
    <scope>NUCLEOTIDE SEQUENCE [LARGE SCALE GENOMIC DNA]</scope>
    <source>
        <strain evidence="6 7">A-11-3</strain>
    </source>
</reference>
<dbReference type="CDD" id="cd03230">
    <property type="entry name" value="ABC_DR_subfamily_A"/>
    <property type="match status" value="1"/>
</dbReference>
<keyword evidence="7" id="KW-1185">Reference proteome</keyword>
<dbReference type="GO" id="GO:0016887">
    <property type="term" value="F:ATP hydrolysis activity"/>
    <property type="evidence" value="ECO:0007669"/>
    <property type="project" value="InterPro"/>
</dbReference>
<dbReference type="Gene3D" id="3.40.50.300">
    <property type="entry name" value="P-loop containing nucleotide triphosphate hydrolases"/>
    <property type="match status" value="1"/>
</dbReference>
<accession>L0WCM7</accession>
<keyword evidence="3" id="KW-0547">Nucleotide-binding</keyword>
<dbReference type="AlphaFoldDB" id="L0WCM7"/>
<keyword evidence="2" id="KW-0813">Transport</keyword>
<evidence type="ECO:0000256" key="3">
    <source>
        <dbReference type="ARBA" id="ARBA00022741"/>
    </source>
</evidence>
<dbReference type="GO" id="GO:0005524">
    <property type="term" value="F:ATP binding"/>
    <property type="evidence" value="ECO:0007669"/>
    <property type="project" value="UniProtKB-KW"/>
</dbReference>
<dbReference type="PANTHER" id="PTHR43335">
    <property type="entry name" value="ABC TRANSPORTER, ATP-BINDING PROTEIN"/>
    <property type="match status" value="1"/>
</dbReference>
<evidence type="ECO:0000256" key="4">
    <source>
        <dbReference type="ARBA" id="ARBA00022840"/>
    </source>
</evidence>
<dbReference type="InterPro" id="IPR027417">
    <property type="entry name" value="P-loop_NTPase"/>
</dbReference>
<evidence type="ECO:0000256" key="2">
    <source>
        <dbReference type="ARBA" id="ARBA00022448"/>
    </source>
</evidence>
<dbReference type="RefSeq" id="WP_008928584.1">
    <property type="nucleotide sequence ID" value="NZ_AMRJ01000008.1"/>
</dbReference>
<protein>
    <submittedName>
        <fullName evidence="6">Multidrug ABC transporter ATPase</fullName>
    </submittedName>
</protein>
<dbReference type="SUPFAM" id="SSF52540">
    <property type="entry name" value="P-loop containing nucleoside triphosphate hydrolases"/>
    <property type="match status" value="1"/>
</dbReference>
<dbReference type="eggNOG" id="COG1131">
    <property type="taxonomic scope" value="Bacteria"/>
</dbReference>
<dbReference type="Pfam" id="PF00005">
    <property type="entry name" value="ABC_tran"/>
    <property type="match status" value="1"/>
</dbReference>
<dbReference type="EMBL" id="AMRJ01000008">
    <property type="protein sequence ID" value="EKF74754.1"/>
    <property type="molecule type" value="Genomic_DNA"/>
</dbReference>
<evidence type="ECO:0000256" key="1">
    <source>
        <dbReference type="ARBA" id="ARBA00005417"/>
    </source>
</evidence>
<evidence type="ECO:0000313" key="7">
    <source>
        <dbReference type="Proteomes" id="UP000010164"/>
    </source>
</evidence>
<gene>
    <name evidence="6" type="ORF">A11A3_07018</name>
</gene>
<dbReference type="InterPro" id="IPR003593">
    <property type="entry name" value="AAA+_ATPase"/>
</dbReference>
<dbReference type="PANTHER" id="PTHR43335:SF4">
    <property type="entry name" value="ABC TRANSPORTER, ATP-BINDING PROTEIN"/>
    <property type="match status" value="1"/>
</dbReference>
<proteinExistence type="inferred from homology"/>
<dbReference type="PATRIC" id="fig|1177179.3.peg.1411"/>
<evidence type="ECO:0000259" key="5">
    <source>
        <dbReference type="PROSITE" id="PS50893"/>
    </source>
</evidence>
<dbReference type="InterPro" id="IPR003439">
    <property type="entry name" value="ABC_transporter-like_ATP-bd"/>
</dbReference>
<dbReference type="OrthoDB" id="9775490at2"/>
<evidence type="ECO:0000313" key="6">
    <source>
        <dbReference type="EMBL" id="EKF74754.1"/>
    </source>
</evidence>
<comment type="caution">
    <text evidence="6">The sequence shown here is derived from an EMBL/GenBank/DDBJ whole genome shotgun (WGS) entry which is preliminary data.</text>
</comment>
<name>L0WCM7_9GAMM</name>
<keyword evidence="4" id="KW-0067">ATP-binding</keyword>
<sequence length="311" mass="34474">MIQLENLTRRYGDYVAVSNLTCRIQPGEIVGLLGRNGAGKTTTMKMLTGALEPDAGQVLIHGRDMADHRQSLQRRIGYLPENCPVYPEMTVVEYLDYRATLLDVPPAQRMPAIRKAVRKAELESKLLSPISTLSRGYRQRVGVAQAIIHDPDIVILDEPTNGLDPQQIRHMRDLIRELARHATVIVSTHILQEVEAVCQHVLILRHGELVVDSPLADLAHDQQLLVGSDASAAQMQSLLQSLPGVQGIHPQSPDHHYLLTLNEPAEQVAPQVASTLVGQGHALFQLQPRSRDLEALFREVNDTQLEEQANA</sequence>
<dbReference type="STRING" id="1177179.A11A3_07018"/>
<comment type="similarity">
    <text evidence="1">Belongs to the ABC transporter superfamily.</text>
</comment>
<organism evidence="6 7">
    <name type="scientific">Alcanivorax hongdengensis A-11-3</name>
    <dbReference type="NCBI Taxonomy" id="1177179"/>
    <lineage>
        <taxon>Bacteria</taxon>
        <taxon>Pseudomonadati</taxon>
        <taxon>Pseudomonadota</taxon>
        <taxon>Gammaproteobacteria</taxon>
        <taxon>Oceanospirillales</taxon>
        <taxon>Alcanivoracaceae</taxon>
        <taxon>Alcanivorax</taxon>
    </lineage>
</organism>
<feature type="domain" description="ABC transporter" evidence="5">
    <location>
        <begin position="2"/>
        <end position="231"/>
    </location>
</feature>
<dbReference type="Proteomes" id="UP000010164">
    <property type="component" value="Unassembled WGS sequence"/>
</dbReference>
<dbReference type="SMART" id="SM00382">
    <property type="entry name" value="AAA"/>
    <property type="match status" value="1"/>
</dbReference>
<dbReference type="PROSITE" id="PS50893">
    <property type="entry name" value="ABC_TRANSPORTER_2"/>
    <property type="match status" value="1"/>
</dbReference>